<evidence type="ECO:0000313" key="2">
    <source>
        <dbReference type="Proteomes" id="UP000322545"/>
    </source>
</evidence>
<name>A0A1M7D3E9_9RHOB</name>
<accession>A0A1M7D3E9</accession>
<dbReference type="Proteomes" id="UP000322545">
    <property type="component" value="Unassembled WGS sequence"/>
</dbReference>
<proteinExistence type="predicted"/>
<keyword evidence="2" id="KW-1185">Reference proteome</keyword>
<protein>
    <submittedName>
        <fullName evidence="1">Uncharacterized protein</fullName>
    </submittedName>
</protein>
<dbReference type="EMBL" id="FRCB01000002">
    <property type="protein sequence ID" value="SHL73984.1"/>
    <property type="molecule type" value="Genomic_DNA"/>
</dbReference>
<evidence type="ECO:0000313" key="1">
    <source>
        <dbReference type="EMBL" id="SHL73984.1"/>
    </source>
</evidence>
<reference evidence="1 2" key="1">
    <citation type="submission" date="2016-11" db="EMBL/GenBank/DDBJ databases">
        <authorList>
            <person name="Varghese N."/>
            <person name="Submissions S."/>
        </authorList>
    </citation>
    <scope>NUCLEOTIDE SEQUENCE [LARGE SCALE GENOMIC DNA]</scope>
    <source>
        <strain evidence="1 2">DSM 28249</strain>
    </source>
</reference>
<dbReference type="AlphaFoldDB" id="A0A1M7D3E9"/>
<sequence>MAEFLLTYPEASTPVTFDHVGSKIDLEATGFDGRELHELLAHEDGDPKK</sequence>
<gene>
    <name evidence="1" type="ORF">SAMN05443432_102411</name>
</gene>
<organism evidence="1 2">
    <name type="scientific">Roseovarius litoreus</name>
    <dbReference type="NCBI Taxonomy" id="1155722"/>
    <lineage>
        <taxon>Bacteria</taxon>
        <taxon>Pseudomonadati</taxon>
        <taxon>Pseudomonadota</taxon>
        <taxon>Alphaproteobacteria</taxon>
        <taxon>Rhodobacterales</taxon>
        <taxon>Roseobacteraceae</taxon>
        <taxon>Roseovarius</taxon>
    </lineage>
</organism>